<feature type="transmembrane region" description="Helical" evidence="2">
    <location>
        <begin position="49"/>
        <end position="68"/>
    </location>
</feature>
<dbReference type="Proteomes" id="UP000501891">
    <property type="component" value="Chromosome"/>
</dbReference>
<gene>
    <name evidence="4" type="ORF">HHL28_08350</name>
</gene>
<reference evidence="4" key="1">
    <citation type="submission" date="2020-04" db="EMBL/GenBank/DDBJ databases">
        <title>A desert anoxygenic phototrophic bacterium fixes CO2 using RubisCO under aerobic conditions.</title>
        <authorList>
            <person name="Tang K."/>
        </authorList>
    </citation>
    <scope>NUCLEOTIDE SEQUENCE [LARGE SCALE GENOMIC DNA]</scope>
    <source>
        <strain evidence="4">MIMtkB3</strain>
    </source>
</reference>
<dbReference type="EMBL" id="CP051775">
    <property type="protein sequence ID" value="QJE73091.1"/>
    <property type="molecule type" value="Genomic_DNA"/>
</dbReference>
<name>A0A858R6Q4_9PROT</name>
<evidence type="ECO:0000256" key="2">
    <source>
        <dbReference type="SAM" id="Phobius"/>
    </source>
</evidence>
<organism evidence="4 5">
    <name type="scientific">Aerophototrophica crusticola</name>
    <dbReference type="NCBI Taxonomy" id="1709002"/>
    <lineage>
        <taxon>Bacteria</taxon>
        <taxon>Pseudomonadati</taxon>
        <taxon>Pseudomonadota</taxon>
        <taxon>Alphaproteobacteria</taxon>
        <taxon>Rhodospirillales</taxon>
        <taxon>Rhodospirillaceae</taxon>
        <taxon>Aerophototrophica</taxon>
    </lineage>
</organism>
<dbReference type="PANTHER" id="PTHR43318">
    <property type="entry name" value="UDP-N-ACETYLGLUCOSAMINE 4,6-DEHYDRATASE"/>
    <property type="match status" value="1"/>
</dbReference>
<accession>A0A858R6Q4</accession>
<dbReference type="Gene3D" id="3.40.50.720">
    <property type="entry name" value="NAD(P)-binding Rossmann-like Domain"/>
    <property type="match status" value="2"/>
</dbReference>
<dbReference type="KEGG" id="acru:HHL28_08350"/>
<feature type="transmembrane region" description="Helical" evidence="2">
    <location>
        <begin position="116"/>
        <end position="133"/>
    </location>
</feature>
<dbReference type="Pfam" id="PF02719">
    <property type="entry name" value="Polysacc_synt_2"/>
    <property type="match status" value="1"/>
</dbReference>
<evidence type="ECO:0000313" key="5">
    <source>
        <dbReference type="Proteomes" id="UP000501891"/>
    </source>
</evidence>
<keyword evidence="2" id="KW-0472">Membrane</keyword>
<dbReference type="PANTHER" id="PTHR43318:SF1">
    <property type="entry name" value="POLYSACCHARIDE BIOSYNTHESIS PROTEIN EPSC-RELATED"/>
    <property type="match status" value="1"/>
</dbReference>
<dbReference type="InterPro" id="IPR051203">
    <property type="entry name" value="Polysaccharide_Synthase-Rel"/>
</dbReference>
<evidence type="ECO:0000313" key="4">
    <source>
        <dbReference type="EMBL" id="QJE73091.1"/>
    </source>
</evidence>
<dbReference type="SUPFAM" id="SSF53335">
    <property type="entry name" value="S-adenosyl-L-methionine-dependent methyltransferases"/>
    <property type="match status" value="1"/>
</dbReference>
<feature type="transmembrane region" description="Helical" evidence="2">
    <location>
        <begin position="20"/>
        <end position="37"/>
    </location>
</feature>
<feature type="domain" description="Polysaccharide biosynthesis protein CapD-like" evidence="3">
    <location>
        <begin position="303"/>
        <end position="592"/>
    </location>
</feature>
<dbReference type="CDD" id="cd05237">
    <property type="entry name" value="UDP_invert_4-6DH_SDR_e"/>
    <property type="match status" value="1"/>
</dbReference>
<dbReference type="InterPro" id="IPR003869">
    <property type="entry name" value="Polysac_CapD-like"/>
</dbReference>
<evidence type="ECO:0000259" key="3">
    <source>
        <dbReference type="Pfam" id="PF02719"/>
    </source>
</evidence>
<dbReference type="InterPro" id="IPR036291">
    <property type="entry name" value="NAD(P)-bd_dom_sf"/>
</dbReference>
<keyword evidence="2" id="KW-1133">Transmembrane helix</keyword>
<dbReference type="SUPFAM" id="SSF51735">
    <property type="entry name" value="NAD(P)-binding Rossmann-fold domains"/>
    <property type="match status" value="1"/>
</dbReference>
<comment type="similarity">
    <text evidence="1">Belongs to the polysaccharide synthase family.</text>
</comment>
<dbReference type="Pfam" id="PF13727">
    <property type="entry name" value="CoA_binding_3"/>
    <property type="match status" value="1"/>
</dbReference>
<sequence>MERLADLARRSASDARTLAYTHDILAAALSFVLSLYLRVGDDFMEFIPALWPGLLIFTAIAAVSYRVFGMNSGVWRYASLSDLVAIARAVTATILVFVLLLFLVTRLELLPRSLPILNWFVLMVFLGGPRLVYRMMKDRRVASILEHNSGDRIPVLLVGAGDPAELFIRAMQQDPDATFRVVGILDDKQSRIGREIHGVKVLGHVDELTDVVKRLAEGGEHPRRLILTRPRERLSGDELGRLVEQCEALNLVLARLPDLTDFRAAVPENGLTPKPIVIEDLLGRPQVALDRQSIGGLIAGRAVLVTGAGGTIGSELVRQIARLGPKRLVLLDNAEFNLYTADLELGESFPGLDRRAVLASVRDRSRIMQVFAEEQPELVFHAAALKHVPMVEFNAVEGVLTNVIGTRNVADAAAAHGVKAMVLISTDKAVAPTNVMGATKRSAEAYCQALDLATGAEGGTRFMTVRFGNVLGSTGSVVPLFTRQLRAGGPLTVTHPEVCRYFMTVQEAVELVLQASAYGMAHRDERGRIFVLDMGQPVKIVDLARQMIRLAGLHPDRDIKIAFTGLRPGEKLYEEMFDAKEPPLPTDAPGVLVASPRAVDWAILCRSLDELEAAALSWDEARVLALIEHIVPDFHRAANVPPDDESARGALPRRPR</sequence>
<proteinExistence type="inferred from homology"/>
<dbReference type="InterPro" id="IPR029063">
    <property type="entry name" value="SAM-dependent_MTases_sf"/>
</dbReference>
<keyword evidence="5" id="KW-1185">Reference proteome</keyword>
<feature type="transmembrane region" description="Helical" evidence="2">
    <location>
        <begin position="80"/>
        <end position="104"/>
    </location>
</feature>
<keyword evidence="2" id="KW-0812">Transmembrane</keyword>
<dbReference type="AlphaFoldDB" id="A0A858R6Q4"/>
<protein>
    <submittedName>
        <fullName evidence="4">Polysaccharide biosynthesis protein</fullName>
    </submittedName>
</protein>
<evidence type="ECO:0000256" key="1">
    <source>
        <dbReference type="ARBA" id="ARBA00007430"/>
    </source>
</evidence>